<comment type="caution">
    <text evidence="3">The sequence shown here is derived from an EMBL/GenBank/DDBJ whole genome shotgun (WGS) entry which is preliminary data.</text>
</comment>
<accession>A0A9P0ZEZ6</accession>
<dbReference type="GO" id="GO:0006952">
    <property type="term" value="P:defense response"/>
    <property type="evidence" value="ECO:0007669"/>
    <property type="project" value="InterPro"/>
</dbReference>
<dbReference type="PANTHER" id="PTHR32246:SF69">
    <property type="entry name" value="CALCIUM-DEPENDENT LIPID-BINDING (CALB DOMAIN) FAMILY PROTEIN"/>
    <property type="match status" value="1"/>
</dbReference>
<dbReference type="SUPFAM" id="SSF49562">
    <property type="entry name" value="C2 domain (Calcium/lipid-binding domain, CaLB)"/>
    <property type="match status" value="1"/>
</dbReference>
<dbReference type="InterPro" id="IPR035892">
    <property type="entry name" value="C2_domain_sf"/>
</dbReference>
<organism evidence="3 4">
    <name type="scientific">Cuscuta europaea</name>
    <name type="common">European dodder</name>
    <dbReference type="NCBI Taxonomy" id="41803"/>
    <lineage>
        <taxon>Eukaryota</taxon>
        <taxon>Viridiplantae</taxon>
        <taxon>Streptophyta</taxon>
        <taxon>Embryophyta</taxon>
        <taxon>Tracheophyta</taxon>
        <taxon>Spermatophyta</taxon>
        <taxon>Magnoliopsida</taxon>
        <taxon>eudicotyledons</taxon>
        <taxon>Gunneridae</taxon>
        <taxon>Pentapetalae</taxon>
        <taxon>asterids</taxon>
        <taxon>lamiids</taxon>
        <taxon>Solanales</taxon>
        <taxon>Convolvulaceae</taxon>
        <taxon>Cuscuteae</taxon>
        <taxon>Cuscuta</taxon>
        <taxon>Cuscuta subgen. Cuscuta</taxon>
    </lineage>
</organism>
<dbReference type="AlphaFoldDB" id="A0A9P0ZEZ6"/>
<dbReference type="OrthoDB" id="1909968at2759"/>
<proteinExistence type="predicted"/>
<dbReference type="PROSITE" id="PS50004">
    <property type="entry name" value="C2"/>
    <property type="match status" value="1"/>
</dbReference>
<feature type="region of interest" description="Disordered" evidence="1">
    <location>
        <begin position="175"/>
        <end position="210"/>
    </location>
</feature>
<feature type="compositionally biased region" description="Low complexity" evidence="1">
    <location>
        <begin position="184"/>
        <end position="207"/>
    </location>
</feature>
<dbReference type="Pfam" id="PF00168">
    <property type="entry name" value="C2"/>
    <property type="match status" value="1"/>
</dbReference>
<evidence type="ECO:0000313" key="3">
    <source>
        <dbReference type="EMBL" id="CAH9096721.1"/>
    </source>
</evidence>
<reference evidence="3" key="1">
    <citation type="submission" date="2022-07" db="EMBL/GenBank/DDBJ databases">
        <authorList>
            <person name="Macas J."/>
            <person name="Novak P."/>
            <person name="Neumann P."/>
        </authorList>
    </citation>
    <scope>NUCLEOTIDE SEQUENCE</scope>
</reference>
<feature type="domain" description="C2" evidence="2">
    <location>
        <begin position="1"/>
        <end position="112"/>
    </location>
</feature>
<dbReference type="InterPro" id="IPR044750">
    <property type="entry name" value="C2_SRC2/BAP"/>
</dbReference>
<evidence type="ECO:0000313" key="4">
    <source>
        <dbReference type="Proteomes" id="UP001152484"/>
    </source>
</evidence>
<name>A0A9P0ZEZ6_CUSEU</name>
<evidence type="ECO:0000256" key="1">
    <source>
        <dbReference type="SAM" id="MobiDB-lite"/>
    </source>
</evidence>
<dbReference type="Gene3D" id="2.60.40.150">
    <property type="entry name" value="C2 domain"/>
    <property type="match status" value="1"/>
</dbReference>
<protein>
    <recommendedName>
        <fullName evidence="2">C2 domain-containing protein</fullName>
    </recommendedName>
</protein>
<evidence type="ECO:0000259" key="2">
    <source>
        <dbReference type="PROSITE" id="PS50004"/>
    </source>
</evidence>
<dbReference type="EMBL" id="CAMAPE010000035">
    <property type="protein sequence ID" value="CAH9096721.1"/>
    <property type="molecule type" value="Genomic_DNA"/>
</dbReference>
<dbReference type="PANTHER" id="PTHR32246">
    <property type="entry name" value="INGRESSION PROTEIN FIC1"/>
    <property type="match status" value="1"/>
</dbReference>
<dbReference type="SMART" id="SM00239">
    <property type="entry name" value="C2"/>
    <property type="match status" value="1"/>
</dbReference>
<dbReference type="Proteomes" id="UP001152484">
    <property type="component" value="Unassembled WGS sequence"/>
</dbReference>
<dbReference type="InterPro" id="IPR000008">
    <property type="entry name" value="C2_dom"/>
</dbReference>
<gene>
    <name evidence="3" type="ORF">CEURO_LOCUS13519</name>
</gene>
<keyword evidence="4" id="KW-1185">Reference proteome</keyword>
<dbReference type="CDD" id="cd04051">
    <property type="entry name" value="C2_SRC2_like"/>
    <property type="match status" value="1"/>
</dbReference>
<sequence>MEEETHILEINLISAQGLKAPPANLRRMQTYAVAWVHSSAKLRTGLDRFGGENPTWNDKFLFRISPDFVSSETSGVSFEIYAAACIKDILVGSVRFLLSTCRDSIKEAAGTPACIPVQIQRPSGRFHGVLNIGAALYKATKLDRAMMTGGVSAISFRDLVARKETLLRRRRRLSDSGFKRSQKSSNALSRDLSSSSSSSNGNDSNHNFTDKNAVAVDTTAKKVLGADGGGGLLCGLTMQRRFSFCPLDHNMLRVADWAGSLDKNP</sequence>